<sequence length="389" mass="42618">MLLHLELCALFLALSPLASLAAPSYDHPSQTVLSQAALSDILLRGLPILGPDNGCSKSLKTCDWMAKIPDNTPLVRMNLPGTHDTSTWNYSATTQASLTQYTGPLPPAYLFRCQERSLLQSLNDGIRVFDLRFAYNPGNDTIGFYHSEALLAPATTMTDVFFGLYQWLNEHPTEAVLVSINHESGTGTPYDAKIQEMVYDIINSDIGEKYWVQTSGSLGTLGQARGKLTLLQRFTFDLLPAYKTKRIGIQLDPGHWTDNGKAIELVYNADKGLTAFIEDYYDSSLPLTSTPSQFIEDKFGVTTAHLGNATLFNLDQLYISFASAAAIVTGVVKVDMTPRTFAIGNGTDTPGMNQKLLPWLNARKGSRFGVVMLDFYDAVPGLVEAIIGL</sequence>
<organism evidence="2 3">
    <name type="scientific">Laccaria amethystina LaAM-08-1</name>
    <dbReference type="NCBI Taxonomy" id="1095629"/>
    <lineage>
        <taxon>Eukaryota</taxon>
        <taxon>Fungi</taxon>
        <taxon>Dikarya</taxon>
        <taxon>Basidiomycota</taxon>
        <taxon>Agaricomycotina</taxon>
        <taxon>Agaricomycetes</taxon>
        <taxon>Agaricomycetidae</taxon>
        <taxon>Agaricales</taxon>
        <taxon>Agaricineae</taxon>
        <taxon>Hydnangiaceae</taxon>
        <taxon>Laccaria</taxon>
    </lineage>
</organism>
<dbReference type="PROSITE" id="PS50007">
    <property type="entry name" value="PIPLC_X_DOMAIN"/>
    <property type="match status" value="1"/>
</dbReference>
<dbReference type="Proteomes" id="UP000054477">
    <property type="component" value="Unassembled WGS sequence"/>
</dbReference>
<dbReference type="PANTHER" id="PTHR13593:SF116">
    <property type="entry name" value="PLC-LIKE PHOSPHODIESTERASE"/>
    <property type="match status" value="1"/>
</dbReference>
<keyword evidence="3" id="KW-1185">Reference proteome</keyword>
<name>A0A0C9XZT8_9AGAR</name>
<dbReference type="SUPFAM" id="SSF51695">
    <property type="entry name" value="PLC-like phosphodiesterases"/>
    <property type="match status" value="1"/>
</dbReference>
<dbReference type="STRING" id="1095629.A0A0C9XZT8"/>
<evidence type="ECO:0000256" key="1">
    <source>
        <dbReference type="SAM" id="SignalP"/>
    </source>
</evidence>
<accession>A0A0C9XZT8</accession>
<dbReference type="GO" id="GO:0008081">
    <property type="term" value="F:phosphoric diester hydrolase activity"/>
    <property type="evidence" value="ECO:0007669"/>
    <property type="project" value="InterPro"/>
</dbReference>
<dbReference type="EMBL" id="KN838582">
    <property type="protein sequence ID" value="KIK03257.1"/>
    <property type="molecule type" value="Genomic_DNA"/>
</dbReference>
<evidence type="ECO:0000313" key="3">
    <source>
        <dbReference type="Proteomes" id="UP000054477"/>
    </source>
</evidence>
<evidence type="ECO:0008006" key="4">
    <source>
        <dbReference type="Google" id="ProtNLM"/>
    </source>
</evidence>
<dbReference type="PANTHER" id="PTHR13593">
    <property type="match status" value="1"/>
</dbReference>
<dbReference type="OrthoDB" id="1046782at2759"/>
<proteinExistence type="predicted"/>
<dbReference type="GO" id="GO:0006629">
    <property type="term" value="P:lipid metabolic process"/>
    <property type="evidence" value="ECO:0007669"/>
    <property type="project" value="InterPro"/>
</dbReference>
<feature type="chain" id="PRO_5002206483" description="PLC-like phosphodiesterase" evidence="1">
    <location>
        <begin position="22"/>
        <end position="389"/>
    </location>
</feature>
<feature type="signal peptide" evidence="1">
    <location>
        <begin position="1"/>
        <end position="21"/>
    </location>
</feature>
<dbReference type="InterPro" id="IPR051057">
    <property type="entry name" value="PI-PLC_domain"/>
</dbReference>
<dbReference type="HOGENOM" id="CLU_033662_0_0_1"/>
<reference evidence="2 3" key="1">
    <citation type="submission" date="2014-04" db="EMBL/GenBank/DDBJ databases">
        <authorList>
            <consortium name="DOE Joint Genome Institute"/>
            <person name="Kuo A."/>
            <person name="Kohler A."/>
            <person name="Nagy L.G."/>
            <person name="Floudas D."/>
            <person name="Copeland A."/>
            <person name="Barry K.W."/>
            <person name="Cichocki N."/>
            <person name="Veneault-Fourrey C."/>
            <person name="LaButti K."/>
            <person name="Lindquist E.A."/>
            <person name="Lipzen A."/>
            <person name="Lundell T."/>
            <person name="Morin E."/>
            <person name="Murat C."/>
            <person name="Sun H."/>
            <person name="Tunlid A."/>
            <person name="Henrissat B."/>
            <person name="Grigoriev I.V."/>
            <person name="Hibbett D.S."/>
            <person name="Martin F."/>
            <person name="Nordberg H.P."/>
            <person name="Cantor M.N."/>
            <person name="Hua S.X."/>
        </authorList>
    </citation>
    <scope>NUCLEOTIDE SEQUENCE [LARGE SCALE GENOMIC DNA]</scope>
    <source>
        <strain evidence="2 3">LaAM-08-1</strain>
    </source>
</reference>
<reference evidence="3" key="2">
    <citation type="submission" date="2015-01" db="EMBL/GenBank/DDBJ databases">
        <title>Evolutionary Origins and Diversification of the Mycorrhizal Mutualists.</title>
        <authorList>
            <consortium name="DOE Joint Genome Institute"/>
            <consortium name="Mycorrhizal Genomics Consortium"/>
            <person name="Kohler A."/>
            <person name="Kuo A."/>
            <person name="Nagy L.G."/>
            <person name="Floudas D."/>
            <person name="Copeland A."/>
            <person name="Barry K.W."/>
            <person name="Cichocki N."/>
            <person name="Veneault-Fourrey C."/>
            <person name="LaButti K."/>
            <person name="Lindquist E.A."/>
            <person name="Lipzen A."/>
            <person name="Lundell T."/>
            <person name="Morin E."/>
            <person name="Murat C."/>
            <person name="Riley R."/>
            <person name="Ohm R."/>
            <person name="Sun H."/>
            <person name="Tunlid A."/>
            <person name="Henrissat B."/>
            <person name="Grigoriev I.V."/>
            <person name="Hibbett D.S."/>
            <person name="Martin F."/>
        </authorList>
    </citation>
    <scope>NUCLEOTIDE SEQUENCE [LARGE SCALE GENOMIC DNA]</scope>
    <source>
        <strain evidence="3">LaAM-08-1</strain>
    </source>
</reference>
<gene>
    <name evidence="2" type="ORF">K443DRAFT_676925</name>
</gene>
<dbReference type="InterPro" id="IPR017946">
    <property type="entry name" value="PLC-like_Pdiesterase_TIM-brl"/>
</dbReference>
<protein>
    <recommendedName>
        <fullName evidence="4">PLC-like phosphodiesterase</fullName>
    </recommendedName>
</protein>
<dbReference type="Gene3D" id="3.20.20.190">
    <property type="entry name" value="Phosphatidylinositol (PI) phosphodiesterase"/>
    <property type="match status" value="1"/>
</dbReference>
<dbReference type="AlphaFoldDB" id="A0A0C9XZT8"/>
<evidence type="ECO:0000313" key="2">
    <source>
        <dbReference type="EMBL" id="KIK03257.1"/>
    </source>
</evidence>
<keyword evidence="1" id="KW-0732">Signal</keyword>